<feature type="domain" description="Rhodopsin" evidence="8">
    <location>
        <begin position="186"/>
        <end position="277"/>
    </location>
</feature>
<comment type="similarity">
    <text evidence="5">Belongs to the SAT4 family.</text>
</comment>
<evidence type="ECO:0000256" key="3">
    <source>
        <dbReference type="ARBA" id="ARBA00022989"/>
    </source>
</evidence>
<evidence type="ECO:0000256" key="5">
    <source>
        <dbReference type="ARBA" id="ARBA00038359"/>
    </source>
</evidence>
<keyword evidence="4 7" id="KW-0472">Membrane</keyword>
<name>A0ABR1STN4_9PEZI</name>
<gene>
    <name evidence="9" type="ORF">PG991_001049</name>
</gene>
<comment type="subcellular location">
    <subcellularLocation>
        <location evidence="1">Membrane</location>
        <topology evidence="1">Multi-pass membrane protein</topology>
    </subcellularLocation>
</comment>
<organism evidence="9 10">
    <name type="scientific">Apiospora marii</name>
    <dbReference type="NCBI Taxonomy" id="335849"/>
    <lineage>
        <taxon>Eukaryota</taxon>
        <taxon>Fungi</taxon>
        <taxon>Dikarya</taxon>
        <taxon>Ascomycota</taxon>
        <taxon>Pezizomycotina</taxon>
        <taxon>Sordariomycetes</taxon>
        <taxon>Xylariomycetidae</taxon>
        <taxon>Amphisphaeriales</taxon>
        <taxon>Apiosporaceae</taxon>
        <taxon>Apiospora</taxon>
    </lineage>
</organism>
<feature type="transmembrane region" description="Helical" evidence="7">
    <location>
        <begin position="185"/>
        <end position="208"/>
    </location>
</feature>
<feature type="transmembrane region" description="Helical" evidence="7">
    <location>
        <begin position="220"/>
        <end position="240"/>
    </location>
</feature>
<protein>
    <recommendedName>
        <fullName evidence="8">Rhodopsin domain-containing protein</fullName>
    </recommendedName>
</protein>
<evidence type="ECO:0000256" key="4">
    <source>
        <dbReference type="ARBA" id="ARBA00023136"/>
    </source>
</evidence>
<feature type="compositionally biased region" description="Polar residues" evidence="6">
    <location>
        <begin position="338"/>
        <end position="349"/>
    </location>
</feature>
<evidence type="ECO:0000313" key="9">
    <source>
        <dbReference type="EMBL" id="KAK8037703.1"/>
    </source>
</evidence>
<dbReference type="InterPro" id="IPR052337">
    <property type="entry name" value="SAT4-like"/>
</dbReference>
<evidence type="ECO:0000256" key="2">
    <source>
        <dbReference type="ARBA" id="ARBA00022692"/>
    </source>
</evidence>
<dbReference type="PANTHER" id="PTHR33048:SF47">
    <property type="entry name" value="INTEGRAL MEMBRANE PROTEIN-RELATED"/>
    <property type="match status" value="1"/>
</dbReference>
<dbReference type="PANTHER" id="PTHR33048">
    <property type="entry name" value="PTH11-LIKE INTEGRAL MEMBRANE PROTEIN (AFU_ORTHOLOGUE AFUA_5G11245)"/>
    <property type="match status" value="1"/>
</dbReference>
<dbReference type="Pfam" id="PF20684">
    <property type="entry name" value="Fung_rhodopsin"/>
    <property type="match status" value="1"/>
</dbReference>
<comment type="caution">
    <text evidence="9">The sequence shown here is derived from an EMBL/GenBank/DDBJ whole genome shotgun (WGS) entry which is preliminary data.</text>
</comment>
<evidence type="ECO:0000256" key="7">
    <source>
        <dbReference type="SAM" id="Phobius"/>
    </source>
</evidence>
<proteinExistence type="inferred from homology"/>
<dbReference type="Proteomes" id="UP001396898">
    <property type="component" value="Unassembled WGS sequence"/>
</dbReference>
<keyword evidence="2 7" id="KW-0812">Transmembrane</keyword>
<evidence type="ECO:0000256" key="6">
    <source>
        <dbReference type="SAM" id="MobiDB-lite"/>
    </source>
</evidence>
<reference evidence="9 10" key="1">
    <citation type="submission" date="2023-01" db="EMBL/GenBank/DDBJ databases">
        <title>Analysis of 21 Apiospora genomes using comparative genomics revels a genus with tremendous synthesis potential of carbohydrate active enzymes and secondary metabolites.</title>
        <authorList>
            <person name="Sorensen T."/>
        </authorList>
    </citation>
    <scope>NUCLEOTIDE SEQUENCE [LARGE SCALE GENOMIC DNA]</scope>
    <source>
        <strain evidence="9 10">CBS 20057</strain>
    </source>
</reference>
<dbReference type="EMBL" id="JAQQWI010000002">
    <property type="protein sequence ID" value="KAK8037703.1"/>
    <property type="molecule type" value="Genomic_DNA"/>
</dbReference>
<feature type="transmembrane region" description="Helical" evidence="7">
    <location>
        <begin position="260"/>
        <end position="280"/>
    </location>
</feature>
<dbReference type="InterPro" id="IPR049326">
    <property type="entry name" value="Rhodopsin_dom_fungi"/>
</dbReference>
<keyword evidence="3 7" id="KW-1133">Transmembrane helix</keyword>
<feature type="region of interest" description="Disordered" evidence="6">
    <location>
        <begin position="307"/>
        <end position="365"/>
    </location>
</feature>
<accession>A0ABR1STN4</accession>
<evidence type="ECO:0000259" key="8">
    <source>
        <dbReference type="Pfam" id="PF20684"/>
    </source>
</evidence>
<sequence length="365" mass="40819">MDSYITEQFTLLGIALAVIFSRTCWRLRAVGIKGFQVDDYLMMVAACVYSCETYLAYSVGEKWHWLANNGMTDEERRLLKPSSEEYRLRINGSKTQVAGWNTYTFLLWTLKSAMCTYYIRLMKMNNCRLRPHPVNLDRCPPLHSPRLPAPQEELADLPGSRQYLKDLLSHDFSVSCQPAISRTNVFVVFALNVATDIYLLTIPIPVLWKSSIKRLKKAALIVVFSGGTFVTIAGTLRAVLIVVNPVTGAQQAGSWAIRETFVAVITTNVPILFPIFRIWLTLVIHSVRKSVDKSAAAGPGFGDVELENGKRKWSHGPRSINPLPSSSGNESEERLNRQQRISYAENPTSLGGVYVTPSRSTDGVD</sequence>
<evidence type="ECO:0000313" key="10">
    <source>
        <dbReference type="Proteomes" id="UP001396898"/>
    </source>
</evidence>
<keyword evidence="10" id="KW-1185">Reference proteome</keyword>
<evidence type="ECO:0000256" key="1">
    <source>
        <dbReference type="ARBA" id="ARBA00004141"/>
    </source>
</evidence>